<name>A0AAP0D519_9ASTR</name>
<evidence type="ECO:0000313" key="3">
    <source>
        <dbReference type="Proteomes" id="UP001408789"/>
    </source>
</evidence>
<evidence type="ECO:0000259" key="1">
    <source>
        <dbReference type="Pfam" id="PF07727"/>
    </source>
</evidence>
<dbReference type="Pfam" id="PF07727">
    <property type="entry name" value="RVT_2"/>
    <property type="match status" value="1"/>
</dbReference>
<feature type="domain" description="Reverse transcriptase Ty1/copia-type" evidence="1">
    <location>
        <begin position="1"/>
        <end position="145"/>
    </location>
</feature>
<proteinExistence type="predicted"/>
<dbReference type="AlphaFoldDB" id="A0AAP0D519"/>
<dbReference type="InterPro" id="IPR013103">
    <property type="entry name" value="RVT_2"/>
</dbReference>
<dbReference type="EMBL" id="JBCNJP010000017">
    <property type="protein sequence ID" value="KAK9064838.1"/>
    <property type="molecule type" value="Genomic_DNA"/>
</dbReference>
<comment type="caution">
    <text evidence="2">The sequence shown here is derived from an EMBL/GenBank/DDBJ whole genome shotgun (WGS) entry which is preliminary data.</text>
</comment>
<dbReference type="SUPFAM" id="SSF56672">
    <property type="entry name" value="DNA/RNA polymerases"/>
    <property type="match status" value="1"/>
</dbReference>
<evidence type="ECO:0000313" key="2">
    <source>
        <dbReference type="EMBL" id="KAK9064838.1"/>
    </source>
</evidence>
<dbReference type="PANTHER" id="PTHR11439">
    <property type="entry name" value="GAG-POL-RELATED RETROTRANSPOSON"/>
    <property type="match status" value="1"/>
</dbReference>
<protein>
    <recommendedName>
        <fullName evidence="1">Reverse transcriptase Ty1/copia-type domain-containing protein</fullName>
    </recommendedName>
</protein>
<sequence>MKIPQGFSKKDDTRVCRLRKSLYGLKQASRNWNKKSTAALVKFGFTWSREDYSLFTHQENGQFVDILIYVDGIIITGNHEEKIQQTKDYLNAQFRIKDLRLLKYFLGIEVARTEDGMVLSQRKYTLDILEDSGMMGCRPSNFPMEQHLKLDKCLESHKTDSTQYRRLIGRLLYLQTTRPNIAYSANLLSQFVSDPRQEHMEVVTRILCYLKTMPGQGIFFLKGDDLSLVSYYDADWLGCQLSRRSRTGYVLLLGGAPIS</sequence>
<accession>A0AAP0D519</accession>
<dbReference type="InterPro" id="IPR043502">
    <property type="entry name" value="DNA/RNA_pol_sf"/>
</dbReference>
<dbReference type="Proteomes" id="UP001408789">
    <property type="component" value="Unassembled WGS sequence"/>
</dbReference>
<reference evidence="2 3" key="1">
    <citation type="submission" date="2024-04" db="EMBL/GenBank/DDBJ databases">
        <title>The reference genome of an endangered Asteraceae, Deinandra increscens subsp. villosa, native to the Central Coast of California.</title>
        <authorList>
            <person name="Guilliams M."/>
            <person name="Hasenstab-Lehman K."/>
            <person name="Meyer R."/>
            <person name="Mcevoy S."/>
        </authorList>
    </citation>
    <scope>NUCLEOTIDE SEQUENCE [LARGE SCALE GENOMIC DNA]</scope>
    <source>
        <tissue evidence="2">Leaf</tissue>
    </source>
</reference>
<dbReference type="PANTHER" id="PTHR11439:SF513">
    <property type="entry name" value="RNA-DIRECTED DNA POLYMERASE"/>
    <property type="match status" value="1"/>
</dbReference>
<organism evidence="2 3">
    <name type="scientific">Deinandra increscens subsp. villosa</name>
    <dbReference type="NCBI Taxonomy" id="3103831"/>
    <lineage>
        <taxon>Eukaryota</taxon>
        <taxon>Viridiplantae</taxon>
        <taxon>Streptophyta</taxon>
        <taxon>Embryophyta</taxon>
        <taxon>Tracheophyta</taxon>
        <taxon>Spermatophyta</taxon>
        <taxon>Magnoliopsida</taxon>
        <taxon>eudicotyledons</taxon>
        <taxon>Gunneridae</taxon>
        <taxon>Pentapetalae</taxon>
        <taxon>asterids</taxon>
        <taxon>campanulids</taxon>
        <taxon>Asterales</taxon>
        <taxon>Asteraceae</taxon>
        <taxon>Asteroideae</taxon>
        <taxon>Heliantheae alliance</taxon>
        <taxon>Madieae</taxon>
        <taxon>Madiinae</taxon>
        <taxon>Deinandra</taxon>
    </lineage>
</organism>
<gene>
    <name evidence="2" type="ORF">SSX86_016220</name>
</gene>
<keyword evidence="3" id="KW-1185">Reference proteome</keyword>